<dbReference type="Pfam" id="PF03024">
    <property type="entry name" value="Folate_rec"/>
    <property type="match status" value="1"/>
</dbReference>
<feature type="chain" id="PRO_5045386802" description="Folate receptor-like domain-containing protein" evidence="4">
    <location>
        <begin position="31"/>
        <end position="204"/>
    </location>
</feature>
<keyword evidence="7" id="KW-1185">Reference proteome</keyword>
<evidence type="ECO:0000313" key="7">
    <source>
        <dbReference type="Proteomes" id="UP001164746"/>
    </source>
</evidence>
<protein>
    <recommendedName>
        <fullName evidence="5">Folate receptor-like domain-containing protein</fullName>
    </recommendedName>
</protein>
<evidence type="ECO:0000256" key="3">
    <source>
        <dbReference type="ARBA" id="ARBA00023157"/>
    </source>
</evidence>
<feature type="signal peptide" evidence="4">
    <location>
        <begin position="1"/>
        <end position="30"/>
    </location>
</feature>
<organism evidence="6 7">
    <name type="scientific">Mya arenaria</name>
    <name type="common">Soft-shell clam</name>
    <dbReference type="NCBI Taxonomy" id="6604"/>
    <lineage>
        <taxon>Eukaryota</taxon>
        <taxon>Metazoa</taxon>
        <taxon>Spiralia</taxon>
        <taxon>Lophotrochozoa</taxon>
        <taxon>Mollusca</taxon>
        <taxon>Bivalvia</taxon>
        <taxon>Autobranchia</taxon>
        <taxon>Heteroconchia</taxon>
        <taxon>Euheterodonta</taxon>
        <taxon>Imparidentia</taxon>
        <taxon>Neoheterodontei</taxon>
        <taxon>Myida</taxon>
        <taxon>Myoidea</taxon>
        <taxon>Myidae</taxon>
        <taxon>Mya</taxon>
    </lineage>
</organism>
<accession>A0ABY7DHX8</accession>
<keyword evidence="2 4" id="KW-0732">Signal</keyword>
<feature type="domain" description="Folate receptor-like" evidence="5">
    <location>
        <begin position="48"/>
        <end position="165"/>
    </location>
</feature>
<dbReference type="PANTHER" id="PTHR10517:SF28">
    <property type="entry name" value="COILIN"/>
    <property type="match status" value="1"/>
</dbReference>
<evidence type="ECO:0000256" key="1">
    <source>
        <dbReference type="ARBA" id="ARBA00007932"/>
    </source>
</evidence>
<evidence type="ECO:0000256" key="2">
    <source>
        <dbReference type="ARBA" id="ARBA00022729"/>
    </source>
</evidence>
<dbReference type="InterPro" id="IPR018143">
    <property type="entry name" value="Folate_rcpt-like"/>
</dbReference>
<dbReference type="InterPro" id="IPR004269">
    <property type="entry name" value="Folate_rcpt"/>
</dbReference>
<name>A0ABY7DHX8_MYAAR</name>
<sequence length="204" mass="23302">MPYNDIKCVVRDLIFTVLLCGTLFVCPCDGNHGVSVMEIVPLDFCSFFNNRAPSPQPNLRNCTWFKKNSCCTQEEIDATFGTVKPLPGSTPECQRYTNYLMCYICAPFQNKFYRQEKLTVCEEFCNAWYAACSSAILKGSVIGRLYTNGREFCEKRNYQCEPMESQNCFTFDSALDNTSGASQNHITFPDSAERMKQNHQQQQN</sequence>
<dbReference type="EMBL" id="CP111013">
    <property type="protein sequence ID" value="WAQ97289.1"/>
    <property type="molecule type" value="Genomic_DNA"/>
</dbReference>
<dbReference type="Proteomes" id="UP001164746">
    <property type="component" value="Chromosome 2"/>
</dbReference>
<proteinExistence type="inferred from homology"/>
<keyword evidence="3" id="KW-1015">Disulfide bond</keyword>
<dbReference type="PANTHER" id="PTHR10517">
    <property type="entry name" value="FOLATE RECEPTOR"/>
    <property type="match status" value="1"/>
</dbReference>
<reference evidence="6" key="1">
    <citation type="submission" date="2022-11" db="EMBL/GenBank/DDBJ databases">
        <title>Centuries of genome instability and evolution in soft-shell clam transmissible cancer (bioRxiv).</title>
        <authorList>
            <person name="Hart S.F.M."/>
            <person name="Yonemitsu M.A."/>
            <person name="Giersch R.M."/>
            <person name="Beal B.F."/>
            <person name="Arriagada G."/>
            <person name="Davis B.W."/>
            <person name="Ostrander E.A."/>
            <person name="Goff S.P."/>
            <person name="Metzger M.J."/>
        </authorList>
    </citation>
    <scope>NUCLEOTIDE SEQUENCE</scope>
    <source>
        <strain evidence="6">MELC-2E11</strain>
        <tissue evidence="6">Siphon/mantle</tissue>
    </source>
</reference>
<gene>
    <name evidence="6" type="ORF">MAR_029979</name>
</gene>
<evidence type="ECO:0000256" key="4">
    <source>
        <dbReference type="SAM" id="SignalP"/>
    </source>
</evidence>
<evidence type="ECO:0000259" key="5">
    <source>
        <dbReference type="Pfam" id="PF03024"/>
    </source>
</evidence>
<evidence type="ECO:0000313" key="6">
    <source>
        <dbReference type="EMBL" id="WAQ97289.1"/>
    </source>
</evidence>
<comment type="similarity">
    <text evidence="1">Belongs to the folate receptor family.</text>
</comment>